<feature type="region of interest" description="Disordered" evidence="1">
    <location>
        <begin position="83"/>
        <end position="107"/>
    </location>
</feature>
<evidence type="ECO:0000313" key="2">
    <source>
        <dbReference type="EMBL" id="UTF54757.1"/>
    </source>
</evidence>
<dbReference type="GeneID" id="73289514"/>
<evidence type="ECO:0000313" key="3">
    <source>
        <dbReference type="Proteomes" id="UP001056855"/>
    </source>
</evidence>
<dbReference type="Proteomes" id="UP001056855">
    <property type="component" value="Chromosome"/>
</dbReference>
<organism evidence="2 3">
    <name type="scientific">Natronosalvus rutilus</name>
    <dbReference type="NCBI Taxonomy" id="2953753"/>
    <lineage>
        <taxon>Archaea</taxon>
        <taxon>Methanobacteriati</taxon>
        <taxon>Methanobacteriota</taxon>
        <taxon>Stenosarchaea group</taxon>
        <taxon>Halobacteria</taxon>
        <taxon>Halobacteriales</taxon>
        <taxon>Natrialbaceae</taxon>
        <taxon>Natronosalvus</taxon>
    </lineage>
</organism>
<dbReference type="EMBL" id="CP100355">
    <property type="protein sequence ID" value="UTF54757.1"/>
    <property type="molecule type" value="Genomic_DNA"/>
</dbReference>
<name>A0A9E7NDJ5_9EURY</name>
<proteinExistence type="predicted"/>
<protein>
    <submittedName>
        <fullName evidence="2">Uncharacterized protein</fullName>
    </submittedName>
</protein>
<sequence>MSDDVEWMDPSDRPILVELAAHLGWVTTESLALNLPYSAAHVTNRCRTFETHGLAVAHDEATAYRSSKLGRRLLFENAPIVESAGDGGERTADGVTTLEFTDETLEE</sequence>
<dbReference type="RefSeq" id="WP_254159463.1">
    <property type="nucleotide sequence ID" value="NZ_CP100355.1"/>
</dbReference>
<reference evidence="2" key="1">
    <citation type="submission" date="2022-06" db="EMBL/GenBank/DDBJ databases">
        <title>Diverse halophilic archaea isolated from saline environments.</title>
        <authorList>
            <person name="Cui H.-L."/>
        </authorList>
    </citation>
    <scope>NUCLEOTIDE SEQUENCE</scope>
    <source>
        <strain evidence="2">WLHS1</strain>
    </source>
</reference>
<dbReference type="Gene3D" id="1.10.10.10">
    <property type="entry name" value="Winged helix-like DNA-binding domain superfamily/Winged helix DNA-binding domain"/>
    <property type="match status" value="1"/>
</dbReference>
<dbReference type="KEGG" id="sawl:NGM29_05670"/>
<dbReference type="AlphaFoldDB" id="A0A9E7NDJ5"/>
<gene>
    <name evidence="2" type="ORF">NGM29_05670</name>
</gene>
<dbReference type="InterPro" id="IPR036388">
    <property type="entry name" value="WH-like_DNA-bd_sf"/>
</dbReference>
<evidence type="ECO:0000256" key="1">
    <source>
        <dbReference type="SAM" id="MobiDB-lite"/>
    </source>
</evidence>
<accession>A0A9E7NDJ5</accession>
<keyword evidence="3" id="KW-1185">Reference proteome</keyword>